<dbReference type="EMBL" id="LTBC01000010">
    <property type="protein sequence ID" value="KYH31553.1"/>
    <property type="molecule type" value="Genomic_DNA"/>
</dbReference>
<gene>
    <name evidence="3" type="ORF">MOMUL_22930</name>
</gene>
<evidence type="ECO:0000313" key="4">
    <source>
        <dbReference type="Proteomes" id="UP000075670"/>
    </source>
</evidence>
<dbReference type="Pfam" id="PF16976">
    <property type="entry name" value="RcpC"/>
    <property type="match status" value="1"/>
</dbReference>
<dbReference type="OrthoDB" id="1724387at2"/>
<dbReference type="PATRIC" id="fig|1122241.3.peg.2437"/>
<keyword evidence="1" id="KW-0732">Signal</keyword>
<dbReference type="InterPro" id="IPR031571">
    <property type="entry name" value="RcpC_dom"/>
</dbReference>
<dbReference type="Proteomes" id="UP000075670">
    <property type="component" value="Unassembled WGS sequence"/>
</dbReference>
<protein>
    <submittedName>
        <fullName evidence="3">SAF domain protein</fullName>
    </submittedName>
</protein>
<feature type="domain" description="SAF" evidence="2">
    <location>
        <begin position="36"/>
        <end position="98"/>
    </location>
</feature>
<dbReference type="NCBIfam" id="TIGR03177">
    <property type="entry name" value="pilus_cpaB"/>
    <property type="match status" value="1"/>
</dbReference>
<evidence type="ECO:0000259" key="2">
    <source>
        <dbReference type="SMART" id="SM00858"/>
    </source>
</evidence>
<feature type="signal peptide" evidence="1">
    <location>
        <begin position="1"/>
        <end position="24"/>
    </location>
</feature>
<evidence type="ECO:0000256" key="1">
    <source>
        <dbReference type="SAM" id="SignalP"/>
    </source>
</evidence>
<organism evidence="3 4">
    <name type="scientific">Moorella mulderi DSM 14980</name>
    <dbReference type="NCBI Taxonomy" id="1122241"/>
    <lineage>
        <taxon>Bacteria</taxon>
        <taxon>Bacillati</taxon>
        <taxon>Bacillota</taxon>
        <taxon>Clostridia</taxon>
        <taxon>Neomoorellales</taxon>
        <taxon>Neomoorellaceae</taxon>
        <taxon>Neomoorella</taxon>
    </lineage>
</organism>
<feature type="chain" id="PRO_5007577851" evidence="1">
    <location>
        <begin position="25"/>
        <end position="214"/>
    </location>
</feature>
<proteinExistence type="predicted"/>
<dbReference type="RefSeq" id="WP_062284988.1">
    <property type="nucleotide sequence ID" value="NZ_LTBC01000010.1"/>
</dbReference>
<dbReference type="SMART" id="SM00858">
    <property type="entry name" value="SAF"/>
    <property type="match status" value="1"/>
</dbReference>
<dbReference type="Pfam" id="PF08666">
    <property type="entry name" value="SAF"/>
    <property type="match status" value="1"/>
</dbReference>
<sequence>MRLFKNYRLLLALAAVCAVIAALAATTTLNSYLSLTPVVVAGRDIKPNELISERDLAIKEFPARIVGNNWLRSPAGVAGKASQGFIPAGMPLTASMLADPLATGLAGKLKAYPGTVALSIEAKNDTTVGSSIKPGDLVNVYALIKNNGSPANKAGVELLATKVPVLATPGGDTTSANPNAKGVVLAVTPEQASQILDALASGSSLACTLEKAGD</sequence>
<comment type="caution">
    <text evidence="3">The sequence shown here is derived from an EMBL/GenBank/DDBJ whole genome shotgun (WGS) entry which is preliminary data.</text>
</comment>
<reference evidence="3 4" key="1">
    <citation type="submission" date="2016-02" db="EMBL/GenBank/DDBJ databases">
        <title>Genome sequence of Moorella mulderi DSM 14980.</title>
        <authorList>
            <person name="Poehlein A."/>
            <person name="Daniel R."/>
        </authorList>
    </citation>
    <scope>NUCLEOTIDE SEQUENCE [LARGE SCALE GENOMIC DNA]</scope>
    <source>
        <strain evidence="3 4">DSM 14980</strain>
    </source>
</reference>
<dbReference type="AlphaFoldDB" id="A0A151AVG6"/>
<evidence type="ECO:0000313" key="3">
    <source>
        <dbReference type="EMBL" id="KYH31553.1"/>
    </source>
</evidence>
<name>A0A151AVG6_9FIRM</name>
<dbReference type="CDD" id="cd11614">
    <property type="entry name" value="SAF_CpaB_FlgA_like"/>
    <property type="match status" value="1"/>
</dbReference>
<accession>A0A151AVG6</accession>
<dbReference type="InterPro" id="IPR017592">
    <property type="entry name" value="Pilus_assmbl_Flp-typ_CpaB"/>
</dbReference>
<dbReference type="Gene3D" id="3.90.1210.10">
    <property type="entry name" value="Antifreeze-like/N-acetylneuraminic acid synthase C-terminal domain"/>
    <property type="match status" value="1"/>
</dbReference>
<keyword evidence="4" id="KW-1185">Reference proteome</keyword>
<dbReference type="InterPro" id="IPR013974">
    <property type="entry name" value="SAF"/>
</dbReference>